<name>A0A8S9UUA7_PHYIN</name>
<sequence>MVIASTDNTWFRHVGSLGLAWTLLLNCLDAECAAGSSTLTTGGCSACEAYALCRGFSLASDCLGPHCKADGNCTFDCLSVDANSTTLAVLVEFGDYQSEHQVVAGSYSDTDLTQYPGSANWPSVSNNQVDTLGSIDLSSQVTTLYVCS</sequence>
<evidence type="ECO:0000256" key="1">
    <source>
        <dbReference type="SAM" id="SignalP"/>
    </source>
</evidence>
<accession>A0A8S9UUA7</accession>
<keyword evidence="1" id="KW-0732">Signal</keyword>
<gene>
    <name evidence="2" type="ORF">GN958_ATG07608</name>
</gene>
<feature type="chain" id="PRO_5035842330" evidence="1">
    <location>
        <begin position="35"/>
        <end position="148"/>
    </location>
</feature>
<evidence type="ECO:0000313" key="3">
    <source>
        <dbReference type="Proteomes" id="UP000704712"/>
    </source>
</evidence>
<evidence type="ECO:0000313" key="2">
    <source>
        <dbReference type="EMBL" id="KAF4143247.1"/>
    </source>
</evidence>
<dbReference type="EMBL" id="JAACNO010001059">
    <property type="protein sequence ID" value="KAF4143247.1"/>
    <property type="molecule type" value="Genomic_DNA"/>
</dbReference>
<dbReference type="Proteomes" id="UP000704712">
    <property type="component" value="Unassembled WGS sequence"/>
</dbReference>
<organism evidence="2 3">
    <name type="scientific">Phytophthora infestans</name>
    <name type="common">Potato late blight agent</name>
    <name type="synonym">Botrytis infestans</name>
    <dbReference type="NCBI Taxonomy" id="4787"/>
    <lineage>
        <taxon>Eukaryota</taxon>
        <taxon>Sar</taxon>
        <taxon>Stramenopiles</taxon>
        <taxon>Oomycota</taxon>
        <taxon>Peronosporomycetes</taxon>
        <taxon>Peronosporales</taxon>
        <taxon>Peronosporaceae</taxon>
        <taxon>Phytophthora</taxon>
    </lineage>
</organism>
<protein>
    <submittedName>
        <fullName evidence="2">Uncharacterized protein</fullName>
    </submittedName>
</protein>
<feature type="signal peptide" evidence="1">
    <location>
        <begin position="1"/>
        <end position="34"/>
    </location>
</feature>
<dbReference type="AlphaFoldDB" id="A0A8S9UUA7"/>
<comment type="caution">
    <text evidence="2">The sequence shown here is derived from an EMBL/GenBank/DDBJ whole genome shotgun (WGS) entry which is preliminary data.</text>
</comment>
<reference evidence="2" key="1">
    <citation type="submission" date="2020-03" db="EMBL/GenBank/DDBJ databases">
        <title>Hybrid Assembly of Korean Phytophthora infestans isolates.</title>
        <authorList>
            <person name="Prokchorchik M."/>
            <person name="Lee Y."/>
            <person name="Seo J."/>
            <person name="Cho J.-H."/>
            <person name="Park Y.-E."/>
            <person name="Jang D.-C."/>
            <person name="Im J.-S."/>
            <person name="Choi J.-G."/>
            <person name="Park H.-J."/>
            <person name="Lee G.-B."/>
            <person name="Lee Y.-G."/>
            <person name="Hong S.-Y."/>
            <person name="Cho K."/>
            <person name="Sohn K.H."/>
        </authorList>
    </citation>
    <scope>NUCLEOTIDE SEQUENCE</scope>
    <source>
        <strain evidence="2">KR_2_A2</strain>
    </source>
</reference>
<proteinExistence type="predicted"/>